<name>A0AAW7XF95_9GAMM</name>
<feature type="non-terminal residue" evidence="2">
    <location>
        <position position="84"/>
    </location>
</feature>
<dbReference type="GO" id="GO:0004668">
    <property type="term" value="F:protein-arginine deiminase activity"/>
    <property type="evidence" value="ECO:0007669"/>
    <property type="project" value="InterPro"/>
</dbReference>
<dbReference type="AlphaFoldDB" id="A0AAW7XF95"/>
<dbReference type="InterPro" id="IPR007466">
    <property type="entry name" value="Peptidyl-Arg-deiminase_porph"/>
</dbReference>
<dbReference type="Proteomes" id="UP001169760">
    <property type="component" value="Unassembled WGS sequence"/>
</dbReference>
<dbReference type="GO" id="GO:0009446">
    <property type="term" value="P:putrescine biosynthetic process"/>
    <property type="evidence" value="ECO:0007669"/>
    <property type="project" value="InterPro"/>
</dbReference>
<comment type="caution">
    <text evidence="2">The sequence shown here is derived from an EMBL/GenBank/DDBJ whole genome shotgun (WGS) entry which is preliminary data.</text>
</comment>
<evidence type="ECO:0000256" key="1">
    <source>
        <dbReference type="ARBA" id="ARBA00022801"/>
    </source>
</evidence>
<keyword evidence="1" id="KW-0378">Hydrolase</keyword>
<evidence type="ECO:0000313" key="3">
    <source>
        <dbReference type="Proteomes" id="UP001169760"/>
    </source>
</evidence>
<dbReference type="EMBL" id="JAUOPB010000389">
    <property type="protein sequence ID" value="MDO6425188.1"/>
    <property type="molecule type" value="Genomic_DNA"/>
</dbReference>
<gene>
    <name evidence="2" type="ORF">Q4521_22110</name>
</gene>
<dbReference type="Gene3D" id="3.75.10.10">
    <property type="entry name" value="L-arginine/glycine Amidinotransferase, Chain A"/>
    <property type="match status" value="1"/>
</dbReference>
<proteinExistence type="predicted"/>
<feature type="non-terminal residue" evidence="2">
    <location>
        <position position="1"/>
    </location>
</feature>
<organism evidence="2 3">
    <name type="scientific">Saccharophagus degradans</name>
    <dbReference type="NCBI Taxonomy" id="86304"/>
    <lineage>
        <taxon>Bacteria</taxon>
        <taxon>Pseudomonadati</taxon>
        <taxon>Pseudomonadota</taxon>
        <taxon>Gammaproteobacteria</taxon>
        <taxon>Cellvibrionales</taxon>
        <taxon>Cellvibrionaceae</taxon>
        <taxon>Saccharophagus</taxon>
    </lineage>
</organism>
<reference evidence="2" key="1">
    <citation type="submission" date="2023-07" db="EMBL/GenBank/DDBJ databases">
        <title>Genome content predicts the carbon catabolic preferences of heterotrophic bacteria.</title>
        <authorList>
            <person name="Gralka M."/>
        </authorList>
    </citation>
    <scope>NUCLEOTIDE SEQUENCE</scope>
    <source>
        <strain evidence="2">I3M17_2</strain>
    </source>
</reference>
<protein>
    <submittedName>
        <fullName evidence="2">Agmatine deiminase family protein</fullName>
    </submittedName>
</protein>
<dbReference type="RefSeq" id="WP_303494630.1">
    <property type="nucleotide sequence ID" value="NZ_JAUOPB010000389.1"/>
</dbReference>
<dbReference type="SUPFAM" id="SSF55909">
    <property type="entry name" value="Pentein"/>
    <property type="match status" value="1"/>
</dbReference>
<accession>A0AAW7XF95</accession>
<evidence type="ECO:0000313" key="2">
    <source>
        <dbReference type="EMBL" id="MDO6425188.1"/>
    </source>
</evidence>
<dbReference type="Pfam" id="PF04371">
    <property type="entry name" value="PAD_porph"/>
    <property type="match status" value="1"/>
</dbReference>
<sequence>VNRNEINSNPIMKIANDRLEENYKILKDALDQDGKSLNIIRVPMAPLLIEEVKNFNGTMSFVRSNSYLNFIVTRHKVIVPSYAQ</sequence>